<dbReference type="SUPFAM" id="SSF53623">
    <property type="entry name" value="MurD-like peptide ligases, catalytic domain"/>
    <property type="match status" value="1"/>
</dbReference>
<comment type="catalytic activity">
    <reaction evidence="9">
        <text>(6S)-5,6,7,8-tetrahydrofolyl-(gamma-L-Glu)(n) + L-glutamate + ATP = (6S)-5,6,7,8-tetrahydrofolyl-(gamma-L-Glu)(n+1) + ADP + phosphate + H(+)</text>
        <dbReference type="Rhea" id="RHEA:10580"/>
        <dbReference type="Rhea" id="RHEA-COMP:14738"/>
        <dbReference type="Rhea" id="RHEA-COMP:14740"/>
        <dbReference type="ChEBI" id="CHEBI:15378"/>
        <dbReference type="ChEBI" id="CHEBI:29985"/>
        <dbReference type="ChEBI" id="CHEBI:30616"/>
        <dbReference type="ChEBI" id="CHEBI:43474"/>
        <dbReference type="ChEBI" id="CHEBI:141005"/>
        <dbReference type="ChEBI" id="CHEBI:456216"/>
        <dbReference type="EC" id="6.3.2.17"/>
    </reaction>
</comment>
<dbReference type="NCBIfam" id="TIGR01499">
    <property type="entry name" value="folC"/>
    <property type="match status" value="1"/>
</dbReference>
<keyword evidence="3 10" id="KW-0436">Ligase</keyword>
<evidence type="ECO:0000256" key="7">
    <source>
        <dbReference type="ARBA" id="ARBA00022842"/>
    </source>
</evidence>
<gene>
    <name evidence="13" type="ORF">ACFSBK_06995</name>
</gene>
<dbReference type="Gene3D" id="3.40.1190.10">
    <property type="entry name" value="Mur-like, catalytic domain"/>
    <property type="match status" value="1"/>
</dbReference>
<keyword evidence="7" id="KW-0460">Magnesium</keyword>
<evidence type="ECO:0000259" key="12">
    <source>
        <dbReference type="Pfam" id="PF08245"/>
    </source>
</evidence>
<comment type="caution">
    <text evidence="13">The sequence shown here is derived from an EMBL/GenBank/DDBJ whole genome shotgun (WGS) entry which is preliminary data.</text>
</comment>
<evidence type="ECO:0000313" key="14">
    <source>
        <dbReference type="Proteomes" id="UP001597285"/>
    </source>
</evidence>
<dbReference type="PROSITE" id="PS01011">
    <property type="entry name" value="FOLYLPOLYGLU_SYNT_1"/>
    <property type="match status" value="1"/>
</dbReference>
<dbReference type="EC" id="6.3.2.17" evidence="2"/>
<evidence type="ECO:0000256" key="9">
    <source>
        <dbReference type="ARBA" id="ARBA00047493"/>
    </source>
</evidence>
<dbReference type="Pfam" id="PF08245">
    <property type="entry name" value="Mur_ligase_M"/>
    <property type="match status" value="1"/>
</dbReference>
<dbReference type="RefSeq" id="WP_201089561.1">
    <property type="nucleotide sequence ID" value="NZ_JBHUFF010000013.1"/>
</dbReference>
<keyword evidence="14" id="KW-1185">Reference proteome</keyword>
<dbReference type="PANTHER" id="PTHR11136:SF0">
    <property type="entry name" value="DIHYDROFOLATE SYNTHETASE-RELATED"/>
    <property type="match status" value="1"/>
</dbReference>
<keyword evidence="4" id="KW-0479">Metal-binding</keyword>
<accession>A0ABW4NMV4</accession>
<evidence type="ECO:0000256" key="5">
    <source>
        <dbReference type="ARBA" id="ARBA00022741"/>
    </source>
</evidence>
<organism evidence="13 14">
    <name type="scientific">Carnobacterium antarcticum</name>
    <dbReference type="NCBI Taxonomy" id="2126436"/>
    <lineage>
        <taxon>Bacteria</taxon>
        <taxon>Bacillati</taxon>
        <taxon>Bacillota</taxon>
        <taxon>Bacilli</taxon>
        <taxon>Lactobacillales</taxon>
        <taxon>Carnobacteriaceae</taxon>
        <taxon>Carnobacterium</taxon>
    </lineage>
</organism>
<feature type="domain" description="Mur ligase C-terminal" evidence="11">
    <location>
        <begin position="301"/>
        <end position="418"/>
    </location>
</feature>
<sequence>MFKTYEEALSWIHGTSVFGMKPGLKRMEWMLKRLGHPDKKIKAIHVAGTNGKGSTVTFLRNMLEANGQVVGTFTSPYIKTFNERISVNGEPISDEEILRLANIVYPLTLELEATEFGGPSEFEIITTMMFLYFGEGHADVVIVEVGLGGLLDSTNVVVPIVSAITTIGLDHTKILGETLPEIALQKAGIIKPGVPVVTGNIPEEAMQVIEKYAEEQGSEIERFSHDFSVSKWQTLPTWGEQFTFEDEHIYLNQLQIEMLGKHQIENAAVAIETLRIYSHKTGLAVSHEAMRRGLKQAFWPGRMEKINDEPLMILDGAHNEPAIRRLAETIKHDFSQQEIYLIFAALRDKALGPMLDVLTELPNVHLVLTSFDFPRAATIDDLSSYADSRTIMKEQWQEALVDTMKEMDESDIVLITGSLYFISEVRQTLLDSTEE</sequence>
<dbReference type="Pfam" id="PF02875">
    <property type="entry name" value="Mur_ligase_C"/>
    <property type="match status" value="1"/>
</dbReference>
<dbReference type="GO" id="GO:0016874">
    <property type="term" value="F:ligase activity"/>
    <property type="evidence" value="ECO:0007669"/>
    <property type="project" value="UniProtKB-KW"/>
</dbReference>
<dbReference type="InterPro" id="IPR036615">
    <property type="entry name" value="Mur_ligase_C_dom_sf"/>
</dbReference>
<dbReference type="InterPro" id="IPR001645">
    <property type="entry name" value="Folylpolyglutamate_synth"/>
</dbReference>
<reference evidence="14" key="1">
    <citation type="journal article" date="2019" name="Int. J. Syst. Evol. Microbiol.">
        <title>The Global Catalogue of Microorganisms (GCM) 10K type strain sequencing project: providing services to taxonomists for standard genome sequencing and annotation.</title>
        <authorList>
            <consortium name="The Broad Institute Genomics Platform"/>
            <consortium name="The Broad Institute Genome Sequencing Center for Infectious Disease"/>
            <person name="Wu L."/>
            <person name="Ma J."/>
        </authorList>
    </citation>
    <scope>NUCLEOTIDE SEQUENCE [LARGE SCALE GENOMIC DNA]</scope>
    <source>
        <strain evidence="14">KCTC 42143</strain>
    </source>
</reference>
<dbReference type="Proteomes" id="UP001597285">
    <property type="component" value="Unassembled WGS sequence"/>
</dbReference>
<keyword evidence="6 10" id="KW-0067">ATP-binding</keyword>
<evidence type="ECO:0000259" key="11">
    <source>
        <dbReference type="Pfam" id="PF02875"/>
    </source>
</evidence>
<keyword evidence="5 10" id="KW-0547">Nucleotide-binding</keyword>
<comment type="similarity">
    <text evidence="1 10">Belongs to the folylpolyglutamate synthase family.</text>
</comment>
<dbReference type="InterPro" id="IPR004101">
    <property type="entry name" value="Mur_ligase_C"/>
</dbReference>
<evidence type="ECO:0000256" key="10">
    <source>
        <dbReference type="PIRNR" id="PIRNR001563"/>
    </source>
</evidence>
<evidence type="ECO:0000313" key="13">
    <source>
        <dbReference type="EMBL" id="MFD1799596.1"/>
    </source>
</evidence>
<evidence type="ECO:0000256" key="3">
    <source>
        <dbReference type="ARBA" id="ARBA00022598"/>
    </source>
</evidence>
<dbReference type="PANTHER" id="PTHR11136">
    <property type="entry name" value="FOLYLPOLYGLUTAMATE SYNTHASE-RELATED"/>
    <property type="match status" value="1"/>
</dbReference>
<dbReference type="PROSITE" id="PS01012">
    <property type="entry name" value="FOLYLPOLYGLU_SYNT_2"/>
    <property type="match status" value="1"/>
</dbReference>
<dbReference type="Gene3D" id="3.90.190.20">
    <property type="entry name" value="Mur ligase, C-terminal domain"/>
    <property type="match status" value="1"/>
</dbReference>
<dbReference type="InterPro" id="IPR013221">
    <property type="entry name" value="Mur_ligase_cen"/>
</dbReference>
<evidence type="ECO:0000256" key="2">
    <source>
        <dbReference type="ARBA" id="ARBA00013025"/>
    </source>
</evidence>
<evidence type="ECO:0000256" key="8">
    <source>
        <dbReference type="ARBA" id="ARBA00030592"/>
    </source>
</evidence>
<dbReference type="PIRSF" id="PIRSF001563">
    <property type="entry name" value="Folylpolyglu_synth"/>
    <property type="match status" value="1"/>
</dbReference>
<proteinExistence type="inferred from homology"/>
<dbReference type="EMBL" id="JBHUFF010000013">
    <property type="protein sequence ID" value="MFD1799596.1"/>
    <property type="molecule type" value="Genomic_DNA"/>
</dbReference>
<protein>
    <recommendedName>
        <fullName evidence="2">tetrahydrofolate synthase</fullName>
        <ecNumber evidence="2">6.3.2.17</ecNumber>
    </recommendedName>
    <alternativeName>
        <fullName evidence="8">Tetrahydrofolylpolyglutamate synthase</fullName>
    </alternativeName>
</protein>
<evidence type="ECO:0000256" key="6">
    <source>
        <dbReference type="ARBA" id="ARBA00022840"/>
    </source>
</evidence>
<feature type="domain" description="Mur ligase central" evidence="12">
    <location>
        <begin position="128"/>
        <end position="272"/>
    </location>
</feature>
<dbReference type="InterPro" id="IPR018109">
    <property type="entry name" value="Folylpolyglutamate_synth_CS"/>
</dbReference>
<name>A0ABW4NMV4_9LACT</name>
<dbReference type="InterPro" id="IPR036565">
    <property type="entry name" value="Mur-like_cat_sf"/>
</dbReference>
<evidence type="ECO:0000256" key="4">
    <source>
        <dbReference type="ARBA" id="ARBA00022723"/>
    </source>
</evidence>
<dbReference type="SUPFAM" id="SSF53244">
    <property type="entry name" value="MurD-like peptide ligases, peptide-binding domain"/>
    <property type="match status" value="1"/>
</dbReference>
<evidence type="ECO:0000256" key="1">
    <source>
        <dbReference type="ARBA" id="ARBA00008276"/>
    </source>
</evidence>